<name>A0ABS9NLG9_9NEIS</name>
<sequence>MNEHPRPTREQERELLQLQCRLARLKLQTESRLHRRRQAQENRKHHALPQLLELGNRLLQQRGLLKLALLPSKWKYRLLLGGVLLALFGSDSKEENR</sequence>
<evidence type="ECO:0000313" key="2">
    <source>
        <dbReference type="Proteomes" id="UP001298424"/>
    </source>
</evidence>
<dbReference type="EMBL" id="JAKOOW010000017">
    <property type="protein sequence ID" value="MCG6503649.1"/>
    <property type="molecule type" value="Genomic_DNA"/>
</dbReference>
<keyword evidence="2" id="KW-1185">Reference proteome</keyword>
<organism evidence="1 2">
    <name type="scientific">Kingella pumchi</name>
    <dbReference type="NCBI Taxonomy" id="2779506"/>
    <lineage>
        <taxon>Bacteria</taxon>
        <taxon>Pseudomonadati</taxon>
        <taxon>Pseudomonadota</taxon>
        <taxon>Betaproteobacteria</taxon>
        <taxon>Neisseriales</taxon>
        <taxon>Neisseriaceae</taxon>
        <taxon>Kingella</taxon>
    </lineage>
</organism>
<evidence type="ECO:0000313" key="1">
    <source>
        <dbReference type="EMBL" id="MCG6503649.1"/>
    </source>
</evidence>
<gene>
    <name evidence="1" type="ORF">MB824_03940</name>
</gene>
<dbReference type="Proteomes" id="UP001298424">
    <property type="component" value="Unassembled WGS sequence"/>
</dbReference>
<reference evidence="1 2" key="1">
    <citation type="submission" date="2022-02" db="EMBL/GenBank/DDBJ databases">
        <title>Genome sequence data of Kingella unionensis sp. nov. strain CICC 24913 (CCUG 75125).</title>
        <authorList>
            <person name="Xiao M."/>
        </authorList>
    </citation>
    <scope>NUCLEOTIDE SEQUENCE [LARGE SCALE GENOMIC DNA]</scope>
    <source>
        <strain evidence="1 2">CICC 24913</strain>
    </source>
</reference>
<protein>
    <recommendedName>
        <fullName evidence="3">YqjK-like protein</fullName>
    </recommendedName>
</protein>
<comment type="caution">
    <text evidence="1">The sequence shown here is derived from an EMBL/GenBank/DDBJ whole genome shotgun (WGS) entry which is preliminary data.</text>
</comment>
<dbReference type="RefSeq" id="WP_238746162.1">
    <property type="nucleotide sequence ID" value="NZ_JAKOOW010000017.1"/>
</dbReference>
<accession>A0ABS9NLG9</accession>
<proteinExistence type="predicted"/>
<evidence type="ECO:0008006" key="3">
    <source>
        <dbReference type="Google" id="ProtNLM"/>
    </source>
</evidence>